<evidence type="ECO:0000313" key="2">
    <source>
        <dbReference type="Proteomes" id="UP000004095"/>
    </source>
</evidence>
<accession>A1ZCQ1</accession>
<organism evidence="1 2">
    <name type="scientific">Microscilla marina ATCC 23134</name>
    <dbReference type="NCBI Taxonomy" id="313606"/>
    <lineage>
        <taxon>Bacteria</taxon>
        <taxon>Pseudomonadati</taxon>
        <taxon>Bacteroidota</taxon>
        <taxon>Cytophagia</taxon>
        <taxon>Cytophagales</taxon>
        <taxon>Microscillaceae</taxon>
        <taxon>Microscilla</taxon>
    </lineage>
</organism>
<protein>
    <submittedName>
        <fullName evidence="1">Uncharacterized protein</fullName>
    </submittedName>
</protein>
<name>A1ZCQ1_MICM2</name>
<gene>
    <name evidence="1" type="ORF">M23134_02082</name>
</gene>
<sequence>MGQVRLNFDQVPTHLKAKAPVIVLGRYQRFKGPCRPVRMKGGKMGRRWQMHEGFNIVKAYKGNIKLPLVKINRYSLPKNQPHICQDLKVYQYYWVLIHPAENTQKAFSKERTTLPYLVSFKEIVAIYPANKTD</sequence>
<dbReference type="AlphaFoldDB" id="A1ZCQ1"/>
<comment type="caution">
    <text evidence="1">The sequence shown here is derived from an EMBL/GenBank/DDBJ whole genome shotgun (WGS) entry which is preliminary data.</text>
</comment>
<keyword evidence="2" id="KW-1185">Reference proteome</keyword>
<evidence type="ECO:0000313" key="1">
    <source>
        <dbReference type="EMBL" id="EAY32053.1"/>
    </source>
</evidence>
<dbReference type="EMBL" id="AAWS01000001">
    <property type="protein sequence ID" value="EAY32053.1"/>
    <property type="molecule type" value="Genomic_DNA"/>
</dbReference>
<proteinExistence type="predicted"/>
<dbReference type="Proteomes" id="UP000004095">
    <property type="component" value="Unassembled WGS sequence"/>
</dbReference>
<reference evidence="1 2" key="1">
    <citation type="submission" date="2007-01" db="EMBL/GenBank/DDBJ databases">
        <authorList>
            <person name="Haygood M."/>
            <person name="Podell S."/>
            <person name="Anderson C."/>
            <person name="Hopkinson B."/>
            <person name="Roe K."/>
            <person name="Barbeau K."/>
            <person name="Gaasterland T."/>
            <person name="Ferriera S."/>
            <person name="Johnson J."/>
            <person name="Kravitz S."/>
            <person name="Beeson K."/>
            <person name="Sutton G."/>
            <person name="Rogers Y.-H."/>
            <person name="Friedman R."/>
            <person name="Frazier M."/>
            <person name="Venter J.C."/>
        </authorList>
    </citation>
    <scope>NUCLEOTIDE SEQUENCE [LARGE SCALE GENOMIC DNA]</scope>
    <source>
        <strain evidence="1 2">ATCC 23134</strain>
    </source>
</reference>